<dbReference type="SMART" id="SM00028">
    <property type="entry name" value="TPR"/>
    <property type="match status" value="2"/>
</dbReference>
<dbReference type="GO" id="GO:0009279">
    <property type="term" value="C:cell outer membrane"/>
    <property type="evidence" value="ECO:0007669"/>
    <property type="project" value="TreeGrafter"/>
</dbReference>
<evidence type="ECO:0000259" key="6">
    <source>
        <dbReference type="PROSITE" id="PS51755"/>
    </source>
</evidence>
<dbReference type="InterPro" id="IPR016032">
    <property type="entry name" value="Sig_transdc_resp-reg_C-effctor"/>
</dbReference>
<dbReference type="PROSITE" id="PS51755">
    <property type="entry name" value="OMPR_PHOB"/>
    <property type="match status" value="1"/>
</dbReference>
<dbReference type="SUPFAM" id="SSF46894">
    <property type="entry name" value="C-terminal effector domain of the bipartite response regulators"/>
    <property type="match status" value="1"/>
</dbReference>
<dbReference type="GO" id="GO:0006355">
    <property type="term" value="P:regulation of DNA-templated transcription"/>
    <property type="evidence" value="ECO:0007669"/>
    <property type="project" value="InterPro"/>
</dbReference>
<dbReference type="InterPro" id="IPR001867">
    <property type="entry name" value="OmpR/PhoB-type_DNA-bd"/>
</dbReference>
<dbReference type="SUPFAM" id="SSF48452">
    <property type="entry name" value="TPR-like"/>
    <property type="match status" value="1"/>
</dbReference>
<feature type="repeat" description="TPR" evidence="4">
    <location>
        <begin position="359"/>
        <end position="392"/>
    </location>
</feature>
<dbReference type="InterPro" id="IPR036388">
    <property type="entry name" value="WH-like_DNA-bd_sf"/>
</dbReference>
<feature type="DNA-binding region" description="OmpR/PhoB-type" evidence="5">
    <location>
        <begin position="1"/>
        <end position="98"/>
    </location>
</feature>
<reference evidence="7 8" key="1">
    <citation type="submission" date="2019-07" db="EMBL/GenBank/DDBJ databases">
        <title>Whole genome shotgun sequence of Reyranella soli NBRC 108950.</title>
        <authorList>
            <person name="Hosoyama A."/>
            <person name="Uohara A."/>
            <person name="Ohji S."/>
            <person name="Ichikawa N."/>
        </authorList>
    </citation>
    <scope>NUCLEOTIDE SEQUENCE [LARGE SCALE GENOMIC DNA]</scope>
    <source>
        <strain evidence="7 8">NBRC 108950</strain>
    </source>
</reference>
<dbReference type="CDD" id="cd00383">
    <property type="entry name" value="trans_reg_C"/>
    <property type="match status" value="1"/>
</dbReference>
<dbReference type="PANTHER" id="PTHR44858">
    <property type="entry name" value="TETRATRICOPEPTIDE REPEAT PROTEIN 6"/>
    <property type="match status" value="1"/>
</dbReference>
<dbReference type="Pfam" id="PF14559">
    <property type="entry name" value="TPR_19"/>
    <property type="match status" value="1"/>
</dbReference>
<dbReference type="GO" id="GO:0046813">
    <property type="term" value="P:receptor-mediated virion attachment to host cell"/>
    <property type="evidence" value="ECO:0007669"/>
    <property type="project" value="TreeGrafter"/>
</dbReference>
<evidence type="ECO:0000256" key="3">
    <source>
        <dbReference type="ARBA" id="ARBA00023125"/>
    </source>
</evidence>
<dbReference type="PROSITE" id="PS50005">
    <property type="entry name" value="TPR"/>
    <property type="match status" value="1"/>
</dbReference>
<dbReference type="GO" id="GO:0000160">
    <property type="term" value="P:phosphorelay signal transduction system"/>
    <property type="evidence" value="ECO:0007669"/>
    <property type="project" value="InterPro"/>
</dbReference>
<dbReference type="Pfam" id="PF00486">
    <property type="entry name" value="Trans_reg_C"/>
    <property type="match status" value="1"/>
</dbReference>
<dbReference type="Gene3D" id="3.40.50.10070">
    <property type="entry name" value="TolB, N-terminal domain"/>
    <property type="match status" value="1"/>
</dbReference>
<dbReference type="AlphaFoldDB" id="A0A512N8K0"/>
<dbReference type="SMART" id="SM00862">
    <property type="entry name" value="Trans_reg_C"/>
    <property type="match status" value="1"/>
</dbReference>
<dbReference type="PANTHER" id="PTHR44858:SF1">
    <property type="entry name" value="UDP-N-ACETYLGLUCOSAMINE--PEPTIDE N-ACETYLGLUCOSAMINYLTRANSFERASE SPINDLY-RELATED"/>
    <property type="match status" value="1"/>
</dbReference>
<evidence type="ECO:0000313" key="7">
    <source>
        <dbReference type="EMBL" id="GEP55306.1"/>
    </source>
</evidence>
<protein>
    <recommendedName>
        <fullName evidence="6">OmpR/PhoB-type domain-containing protein</fullName>
    </recommendedName>
</protein>
<dbReference type="Gene3D" id="1.25.40.10">
    <property type="entry name" value="Tetratricopeptide repeat domain"/>
    <property type="match status" value="2"/>
</dbReference>
<proteinExistence type="predicted"/>
<evidence type="ECO:0000313" key="8">
    <source>
        <dbReference type="Proteomes" id="UP000321058"/>
    </source>
</evidence>
<feature type="domain" description="OmpR/PhoB-type" evidence="6">
    <location>
        <begin position="1"/>
        <end position="98"/>
    </location>
</feature>
<dbReference type="Proteomes" id="UP000321058">
    <property type="component" value="Unassembled WGS sequence"/>
</dbReference>
<accession>A0A512N8K0</accession>
<evidence type="ECO:0000256" key="2">
    <source>
        <dbReference type="ARBA" id="ARBA00022803"/>
    </source>
</evidence>
<keyword evidence="8" id="KW-1185">Reference proteome</keyword>
<comment type="caution">
    <text evidence="7">The sequence shown here is derived from an EMBL/GenBank/DDBJ whole genome shotgun (WGS) entry which is preliminary data.</text>
</comment>
<dbReference type="RefSeq" id="WP_174825927.1">
    <property type="nucleotide sequence ID" value="NZ_BKAJ01000037.1"/>
</dbReference>
<dbReference type="InterPro" id="IPR019734">
    <property type="entry name" value="TPR_rpt"/>
</dbReference>
<organism evidence="7 8">
    <name type="scientific">Reyranella soli</name>
    <dbReference type="NCBI Taxonomy" id="1230389"/>
    <lineage>
        <taxon>Bacteria</taxon>
        <taxon>Pseudomonadati</taxon>
        <taxon>Pseudomonadota</taxon>
        <taxon>Alphaproteobacteria</taxon>
        <taxon>Hyphomicrobiales</taxon>
        <taxon>Reyranellaceae</taxon>
        <taxon>Reyranella</taxon>
    </lineage>
</organism>
<keyword evidence="3 5" id="KW-0238">DNA-binding</keyword>
<dbReference type="EMBL" id="BKAJ01000037">
    <property type="protein sequence ID" value="GEP55306.1"/>
    <property type="molecule type" value="Genomic_DNA"/>
</dbReference>
<name>A0A512N8K0_9HYPH</name>
<dbReference type="Gene3D" id="1.10.10.10">
    <property type="entry name" value="Winged helix-like DNA-binding domain superfamily/Winged helix DNA-binding domain"/>
    <property type="match status" value="1"/>
</dbReference>
<sequence length="525" mass="59035">MHYLFADFSLDTDRRELRRDDGLLRLEPKAFDLLVYLIANRERVVSKDDLLAAVWNGRIVSESALTTCINAVRKVIGDNGKEQRRIKTLQRKGFRFVADVREERNSRYAGVGEISLDTSKPALTLPAKPSIAVLPFANLGGNPEQEYTADGIVQDIITELSRRNELFVIARNSSFQYKGKSVDVRLVGRQLGVRYVLEGSVRRGGDRLRVSAQLVDAITGGHRWAEHYDRNLKDVFALQDEVVSTIATILTAHVKKAEVEWSRSKPPNSWLAYDYYLQAAETYNAFLSSFSVEDLHETQRLLRQSLAIDENYARSYAILARTLCTAWALPLDGDFLNRDVLDRAHELALAAVRLDANLPEAHGCVGCVFTHKMQSDAAIATFERAIALNPSFVDWAFGLALVSAGQSKRAIDVLATYRRLDPFHSPIASGYAGLAHYMLKQYEQALPMLTDCVARSPEFRSPHLWLAATYARLGRKAEAQSEVAEVLRREPNYTLAGTARRLIRFKYEKDDKHLFDGVRMAGAPE</sequence>
<dbReference type="GO" id="GO:0003677">
    <property type="term" value="F:DNA binding"/>
    <property type="evidence" value="ECO:0007669"/>
    <property type="project" value="UniProtKB-UniRule"/>
</dbReference>
<gene>
    <name evidence="7" type="ORF">RSO01_24720</name>
</gene>
<evidence type="ECO:0000256" key="5">
    <source>
        <dbReference type="PROSITE-ProRule" id="PRU01091"/>
    </source>
</evidence>
<evidence type="ECO:0000256" key="1">
    <source>
        <dbReference type="ARBA" id="ARBA00022737"/>
    </source>
</evidence>
<dbReference type="InterPro" id="IPR050498">
    <property type="entry name" value="Ycf3"/>
</dbReference>
<keyword evidence="2 4" id="KW-0802">TPR repeat</keyword>
<keyword evidence="1" id="KW-0677">Repeat</keyword>
<dbReference type="InterPro" id="IPR011990">
    <property type="entry name" value="TPR-like_helical_dom_sf"/>
</dbReference>
<evidence type="ECO:0000256" key="4">
    <source>
        <dbReference type="PROSITE-ProRule" id="PRU00339"/>
    </source>
</evidence>